<comment type="similarity">
    <text evidence="1">Belongs to the GTP cyclohydrolase I type 2/NIF3 family.</text>
</comment>
<reference evidence="4" key="1">
    <citation type="journal article" date="2020" name="mSystems">
        <title>Genome- and Community-Level Interaction Insights into Carbon Utilization and Element Cycling Functions of Hydrothermarchaeota in Hydrothermal Sediment.</title>
        <authorList>
            <person name="Zhou Z."/>
            <person name="Liu Y."/>
            <person name="Xu W."/>
            <person name="Pan J."/>
            <person name="Luo Z.H."/>
            <person name="Li M."/>
        </authorList>
    </citation>
    <scope>NUCLEOTIDE SEQUENCE [LARGE SCALE GENOMIC DNA]</scope>
    <source>
        <strain evidence="4">HyVt-535</strain>
    </source>
</reference>
<sequence length="249" mass="26878">MATLREIINYCDRRLETAEFDDYCPNGLQVEACSEVNRIVTGVTASLALIEAAVELGADLLLVHHGYFWKGEAQPLTGMKGRRVAALFRHGISLAAYHLPLDAHPELGNNAQLGRLLAVEDPRPLTADRLLWGGTLPAAVSLEALGARVQGFTAREPLLIAGGDHSVDRIAWCTGAAQGLIERAADLGFPAFLSGEVSEQTFHVARERGIHYLAAGHHATERHGVRALGEALAETFGVEHRFVDIPNPV</sequence>
<dbReference type="SUPFAM" id="SSF102705">
    <property type="entry name" value="NIF3 (NGG1p interacting factor 3)-like"/>
    <property type="match status" value="1"/>
</dbReference>
<proteinExistence type="inferred from homology"/>
<dbReference type="AlphaFoldDB" id="A0A7C5MYQ4"/>
<feature type="binding site" evidence="3">
    <location>
        <position position="102"/>
    </location>
    <ligand>
        <name>a divalent metal cation</name>
        <dbReference type="ChEBI" id="CHEBI:60240"/>
        <label>1</label>
    </ligand>
</feature>
<dbReference type="Pfam" id="PF01784">
    <property type="entry name" value="DUF34_NIF3"/>
    <property type="match status" value="1"/>
</dbReference>
<dbReference type="InterPro" id="IPR002678">
    <property type="entry name" value="DUF34/NIF3"/>
</dbReference>
<feature type="binding site" evidence="3">
    <location>
        <position position="221"/>
    </location>
    <ligand>
        <name>a divalent metal cation</name>
        <dbReference type="ChEBI" id="CHEBI:60240"/>
        <label>1</label>
    </ligand>
</feature>
<evidence type="ECO:0000256" key="2">
    <source>
        <dbReference type="ARBA" id="ARBA00022723"/>
    </source>
</evidence>
<evidence type="ECO:0000256" key="3">
    <source>
        <dbReference type="PIRSR" id="PIRSR602678-1"/>
    </source>
</evidence>
<dbReference type="GO" id="GO:0005737">
    <property type="term" value="C:cytoplasm"/>
    <property type="evidence" value="ECO:0007669"/>
    <property type="project" value="TreeGrafter"/>
</dbReference>
<dbReference type="PANTHER" id="PTHR13799">
    <property type="entry name" value="NGG1 INTERACTING FACTOR 3"/>
    <property type="match status" value="1"/>
</dbReference>
<dbReference type="Proteomes" id="UP000886100">
    <property type="component" value="Unassembled WGS sequence"/>
</dbReference>
<feature type="binding site" evidence="3">
    <location>
        <position position="65"/>
    </location>
    <ligand>
        <name>a divalent metal cation</name>
        <dbReference type="ChEBI" id="CHEBI:60240"/>
        <label>1</label>
    </ligand>
</feature>
<feature type="binding site" evidence="3">
    <location>
        <position position="217"/>
    </location>
    <ligand>
        <name>a divalent metal cation</name>
        <dbReference type="ChEBI" id="CHEBI:60240"/>
        <label>1</label>
    </ligand>
</feature>
<name>A0A7C5MYQ4_9GAMM</name>
<comment type="caution">
    <text evidence="4">The sequence shown here is derived from an EMBL/GenBank/DDBJ whole genome shotgun (WGS) entry which is preliminary data.</text>
</comment>
<gene>
    <name evidence="4" type="ORF">ENJ98_06335</name>
</gene>
<protein>
    <submittedName>
        <fullName evidence="4">Nif3-like dinuclear metal center hexameric protein</fullName>
    </submittedName>
</protein>
<dbReference type="Gene3D" id="3.40.1390.30">
    <property type="entry name" value="NIF3 (NGG1p interacting factor 3)-like"/>
    <property type="match status" value="2"/>
</dbReference>
<keyword evidence="2 3" id="KW-0479">Metal-binding</keyword>
<dbReference type="NCBIfam" id="TIGR00486">
    <property type="entry name" value="YbgI_SA1388"/>
    <property type="match status" value="1"/>
</dbReference>
<accession>A0A7C5MYQ4</accession>
<evidence type="ECO:0000313" key="4">
    <source>
        <dbReference type="EMBL" id="HHH13839.1"/>
    </source>
</evidence>
<evidence type="ECO:0000256" key="1">
    <source>
        <dbReference type="ARBA" id="ARBA00006964"/>
    </source>
</evidence>
<dbReference type="InterPro" id="IPR036069">
    <property type="entry name" value="DUF34/NIF3_sf"/>
</dbReference>
<dbReference type="GO" id="GO:0046872">
    <property type="term" value="F:metal ion binding"/>
    <property type="evidence" value="ECO:0007669"/>
    <property type="project" value="UniProtKB-KW"/>
</dbReference>
<feature type="binding site" evidence="3">
    <location>
        <position position="64"/>
    </location>
    <ligand>
        <name>a divalent metal cation</name>
        <dbReference type="ChEBI" id="CHEBI:60240"/>
        <label>2</label>
    </ligand>
</feature>
<organism evidence="4">
    <name type="scientific">Thiolapillus brandeum</name>
    <dbReference type="NCBI Taxonomy" id="1076588"/>
    <lineage>
        <taxon>Bacteria</taxon>
        <taxon>Pseudomonadati</taxon>
        <taxon>Pseudomonadota</taxon>
        <taxon>Gammaproteobacteria</taxon>
        <taxon>Chromatiales</taxon>
        <taxon>Sedimenticolaceae</taxon>
        <taxon>Thiolapillus</taxon>
    </lineage>
</organism>
<dbReference type="EMBL" id="DROM01000384">
    <property type="protein sequence ID" value="HHH13839.1"/>
    <property type="molecule type" value="Genomic_DNA"/>
</dbReference>
<dbReference type="PANTHER" id="PTHR13799:SF14">
    <property type="entry name" value="GTP CYCLOHYDROLASE 1 TYPE 2 HOMOLOG"/>
    <property type="match status" value="1"/>
</dbReference>